<comment type="caution">
    <text evidence="2">The sequence shown here is derived from an EMBL/GenBank/DDBJ whole genome shotgun (WGS) entry which is preliminary data.</text>
</comment>
<accession>A0ABQ5H7D6</accession>
<keyword evidence="1" id="KW-1133">Transmembrane helix</keyword>
<keyword evidence="3" id="KW-1185">Reference proteome</keyword>
<name>A0ABQ5H7D6_9ASTR</name>
<dbReference type="Proteomes" id="UP001151760">
    <property type="component" value="Unassembled WGS sequence"/>
</dbReference>
<sequence length="186" mass="19916">MVIGSPFHLLSRLLLFLAPAASPFPFACLGFLSLFRVFSFTGLHSLPSPSLVAFPVSFPLCIFACTFSLAVPVGLLSRPVSYLPCVRVIASLAVVSSSTLFVSNSSCVRELVRRGLFLPPPLSCRCAVLLGRPALLGSSAFAVAWLPGPVGLRLPLSPLRFAVPRCVWSVLRWCRAVPRHRAAGLG</sequence>
<evidence type="ECO:0000313" key="3">
    <source>
        <dbReference type="Proteomes" id="UP001151760"/>
    </source>
</evidence>
<protein>
    <recommendedName>
        <fullName evidence="4">Transmembrane protein</fullName>
    </recommendedName>
</protein>
<gene>
    <name evidence="2" type="ORF">Tco_1057980</name>
</gene>
<keyword evidence="1" id="KW-0472">Membrane</keyword>
<proteinExistence type="predicted"/>
<evidence type="ECO:0000256" key="1">
    <source>
        <dbReference type="SAM" id="Phobius"/>
    </source>
</evidence>
<feature type="transmembrane region" description="Helical" evidence="1">
    <location>
        <begin position="51"/>
        <end position="75"/>
    </location>
</feature>
<dbReference type="EMBL" id="BQNB010019280">
    <property type="protein sequence ID" value="GJT83638.1"/>
    <property type="molecule type" value="Genomic_DNA"/>
</dbReference>
<evidence type="ECO:0008006" key="4">
    <source>
        <dbReference type="Google" id="ProtNLM"/>
    </source>
</evidence>
<feature type="transmembrane region" description="Helical" evidence="1">
    <location>
        <begin position="20"/>
        <end position="39"/>
    </location>
</feature>
<evidence type="ECO:0000313" key="2">
    <source>
        <dbReference type="EMBL" id="GJT83638.1"/>
    </source>
</evidence>
<reference evidence="2" key="1">
    <citation type="journal article" date="2022" name="Int. J. Mol. Sci.">
        <title>Draft Genome of Tanacetum Coccineum: Genomic Comparison of Closely Related Tanacetum-Family Plants.</title>
        <authorList>
            <person name="Yamashiro T."/>
            <person name="Shiraishi A."/>
            <person name="Nakayama K."/>
            <person name="Satake H."/>
        </authorList>
    </citation>
    <scope>NUCLEOTIDE SEQUENCE</scope>
</reference>
<organism evidence="2 3">
    <name type="scientific">Tanacetum coccineum</name>
    <dbReference type="NCBI Taxonomy" id="301880"/>
    <lineage>
        <taxon>Eukaryota</taxon>
        <taxon>Viridiplantae</taxon>
        <taxon>Streptophyta</taxon>
        <taxon>Embryophyta</taxon>
        <taxon>Tracheophyta</taxon>
        <taxon>Spermatophyta</taxon>
        <taxon>Magnoliopsida</taxon>
        <taxon>eudicotyledons</taxon>
        <taxon>Gunneridae</taxon>
        <taxon>Pentapetalae</taxon>
        <taxon>asterids</taxon>
        <taxon>campanulids</taxon>
        <taxon>Asterales</taxon>
        <taxon>Asteraceae</taxon>
        <taxon>Asteroideae</taxon>
        <taxon>Anthemideae</taxon>
        <taxon>Anthemidinae</taxon>
        <taxon>Tanacetum</taxon>
    </lineage>
</organism>
<keyword evidence="1" id="KW-0812">Transmembrane</keyword>
<reference evidence="2" key="2">
    <citation type="submission" date="2022-01" db="EMBL/GenBank/DDBJ databases">
        <authorList>
            <person name="Yamashiro T."/>
            <person name="Shiraishi A."/>
            <person name="Satake H."/>
            <person name="Nakayama K."/>
        </authorList>
    </citation>
    <scope>NUCLEOTIDE SEQUENCE</scope>
</reference>